<feature type="binding site" evidence="16">
    <location>
        <position position="67"/>
    </location>
    <ligand>
        <name>substrate</name>
    </ligand>
</feature>
<evidence type="ECO:0000256" key="16">
    <source>
        <dbReference type="PIRSR" id="PIRSR600829-2"/>
    </source>
</evidence>
<dbReference type="PANTHER" id="PTHR34299:SF1">
    <property type="entry name" value="DIACYLGLYCEROL KINASE"/>
    <property type="match status" value="1"/>
</dbReference>
<evidence type="ECO:0000256" key="9">
    <source>
        <dbReference type="ARBA" id="ARBA00022840"/>
    </source>
</evidence>
<feature type="binding site" evidence="17">
    <location>
        <position position="74"/>
    </location>
    <ligand>
        <name>ATP</name>
        <dbReference type="ChEBI" id="CHEBI:30616"/>
    </ligand>
</feature>
<dbReference type="InterPro" id="IPR033717">
    <property type="entry name" value="UDPK"/>
</dbReference>
<keyword evidence="10 19" id="KW-1133">Transmembrane helix</keyword>
<evidence type="ECO:0000256" key="4">
    <source>
        <dbReference type="ARBA" id="ARBA00022516"/>
    </source>
</evidence>
<name>A0A0G7ZN22_9MOLU</name>
<organism evidence="20 21">
    <name type="scientific">Candidatus Hepatoplasma crinochetorum</name>
    <dbReference type="NCBI Taxonomy" id="295596"/>
    <lineage>
        <taxon>Bacteria</taxon>
        <taxon>Bacillati</taxon>
        <taxon>Mycoplasmatota</taxon>
        <taxon>Mollicutes</taxon>
        <taxon>Candidatus Hepatoplasmataceae</taxon>
        <taxon>Candidatus Hepatoplasma</taxon>
    </lineage>
</organism>
<keyword evidence="5" id="KW-0808">Transferase</keyword>
<dbReference type="GO" id="GO:0008654">
    <property type="term" value="P:phospholipid biosynthetic process"/>
    <property type="evidence" value="ECO:0007669"/>
    <property type="project" value="UniProtKB-KW"/>
</dbReference>
<keyword evidence="18" id="KW-0460">Magnesium</keyword>
<evidence type="ECO:0000256" key="12">
    <source>
        <dbReference type="ARBA" id="ARBA00023136"/>
    </source>
</evidence>
<dbReference type="GO" id="GO:0046872">
    <property type="term" value="F:metal ion binding"/>
    <property type="evidence" value="ECO:0007669"/>
    <property type="project" value="UniProtKB-KW"/>
</dbReference>
<reference evidence="21" key="1">
    <citation type="submission" date="2015-05" db="EMBL/GenBank/DDBJ databases">
        <authorList>
            <person name="Collingro A."/>
        </authorList>
    </citation>
    <scope>NUCLEOTIDE SEQUENCE [LARGE SCALE GENOMIC DNA]</scope>
    <source>
        <strain evidence="21">Ps</strain>
    </source>
</reference>
<feature type="binding site" evidence="16">
    <location>
        <position position="7"/>
    </location>
    <ligand>
        <name>substrate</name>
    </ligand>
</feature>
<comment type="cofactor">
    <cofactor evidence="18">
        <name>Mg(2+)</name>
        <dbReference type="ChEBI" id="CHEBI:18420"/>
    </cofactor>
    <text evidence="18">Mn(2+), Zn(2+), Cd(2+) and Co(2+) support activity to lesser extents.</text>
</comment>
<evidence type="ECO:0000256" key="1">
    <source>
        <dbReference type="ARBA" id="ARBA00004651"/>
    </source>
</evidence>
<keyword evidence="13" id="KW-0594">Phospholipid biosynthesis</keyword>
<evidence type="ECO:0000256" key="13">
    <source>
        <dbReference type="ARBA" id="ARBA00023209"/>
    </source>
</evidence>
<dbReference type="Proteomes" id="UP000242141">
    <property type="component" value="Unassembled WGS sequence"/>
</dbReference>
<protein>
    <submittedName>
        <fullName evidence="20">| dgkA / Undecaprenol kinase |:377482 Reverse</fullName>
    </submittedName>
</protein>
<dbReference type="InterPro" id="IPR036945">
    <property type="entry name" value="DAGK_sf"/>
</dbReference>
<evidence type="ECO:0000256" key="6">
    <source>
        <dbReference type="ARBA" id="ARBA00022692"/>
    </source>
</evidence>
<dbReference type="CDD" id="cd14265">
    <property type="entry name" value="UDPK_IM_like"/>
    <property type="match status" value="1"/>
</dbReference>
<dbReference type="InterPro" id="IPR000829">
    <property type="entry name" value="DAGK"/>
</dbReference>
<feature type="transmembrane region" description="Helical" evidence="19">
    <location>
        <begin position="94"/>
        <end position="118"/>
    </location>
</feature>
<dbReference type="EMBL" id="CWGI01000001">
    <property type="protein sequence ID" value="CRX36889.1"/>
    <property type="molecule type" value="Genomic_DNA"/>
</dbReference>
<sequence length="141" mass="16437">MINWFKRLYRKFINALHGFWVIIKEENSLWIHFFVSFIVIIFGLIFELSTIEWAIIVTMIGLVIGFEIFNTAIEYLVDIVSFEYNVKAKKIKDVAAMATLFITLTAIIVGLIIFIPAIQDSFTDDPVQNMQMSYLLLKYKI</sequence>
<evidence type="ECO:0000256" key="7">
    <source>
        <dbReference type="ARBA" id="ARBA00022741"/>
    </source>
</evidence>
<evidence type="ECO:0000256" key="11">
    <source>
        <dbReference type="ARBA" id="ARBA00023098"/>
    </source>
</evidence>
<keyword evidence="11" id="KW-0443">Lipid metabolism</keyword>
<evidence type="ECO:0000256" key="14">
    <source>
        <dbReference type="ARBA" id="ARBA00023264"/>
    </source>
</evidence>
<feature type="binding site" evidence="18">
    <location>
        <position position="74"/>
    </location>
    <ligand>
        <name>a divalent metal cation</name>
        <dbReference type="ChEBI" id="CHEBI:60240"/>
    </ligand>
</feature>
<evidence type="ECO:0000256" key="8">
    <source>
        <dbReference type="ARBA" id="ARBA00022777"/>
    </source>
</evidence>
<keyword evidence="6 19" id="KW-0812">Transmembrane</keyword>
<dbReference type="GO" id="GO:0005886">
    <property type="term" value="C:plasma membrane"/>
    <property type="evidence" value="ECO:0007669"/>
    <property type="project" value="UniProtKB-SubCell"/>
</dbReference>
<evidence type="ECO:0000256" key="2">
    <source>
        <dbReference type="ARBA" id="ARBA00005967"/>
    </source>
</evidence>
<feature type="binding site" evidence="17">
    <location>
        <position position="26"/>
    </location>
    <ligand>
        <name>ATP</name>
        <dbReference type="ChEBI" id="CHEBI:30616"/>
    </ligand>
</feature>
<feature type="binding site" evidence="17">
    <location>
        <position position="7"/>
    </location>
    <ligand>
        <name>ATP</name>
        <dbReference type="ChEBI" id="CHEBI:30616"/>
    </ligand>
</feature>
<keyword evidence="4" id="KW-0444">Lipid biosynthesis</keyword>
<gene>
    <name evidence="20" type="ORF">HEPPS_00880</name>
</gene>
<feature type="active site" description="Proton acceptor" evidence="15">
    <location>
        <position position="67"/>
    </location>
</feature>
<keyword evidence="21" id="KW-1185">Reference proteome</keyword>
<proteinExistence type="inferred from homology"/>
<keyword evidence="14" id="KW-1208">Phospholipid metabolism</keyword>
<evidence type="ECO:0000256" key="15">
    <source>
        <dbReference type="PIRSR" id="PIRSR600829-1"/>
    </source>
</evidence>
<evidence type="ECO:0000313" key="21">
    <source>
        <dbReference type="Proteomes" id="UP000242141"/>
    </source>
</evidence>
<keyword evidence="7 17" id="KW-0547">Nucleotide-binding</keyword>
<keyword evidence="3" id="KW-1003">Cell membrane</keyword>
<dbReference type="Gene3D" id="1.10.287.3610">
    <property type="match status" value="1"/>
</dbReference>
<feature type="binding site" evidence="17">
    <location>
        <begin position="92"/>
        <end position="93"/>
    </location>
    <ligand>
        <name>ATP</name>
        <dbReference type="ChEBI" id="CHEBI:30616"/>
    </ligand>
</feature>
<evidence type="ECO:0000256" key="10">
    <source>
        <dbReference type="ARBA" id="ARBA00022989"/>
    </source>
</evidence>
<keyword evidence="18" id="KW-0479">Metal-binding</keyword>
<dbReference type="GO" id="GO:0005524">
    <property type="term" value="F:ATP binding"/>
    <property type="evidence" value="ECO:0007669"/>
    <property type="project" value="UniProtKB-KW"/>
</dbReference>
<keyword evidence="8 20" id="KW-0418">Kinase</keyword>
<dbReference type="AlphaFoldDB" id="A0A0G7ZN22"/>
<comment type="similarity">
    <text evidence="2">Belongs to the bacterial diacylglycerol kinase family.</text>
</comment>
<keyword evidence="12 19" id="KW-0472">Membrane</keyword>
<evidence type="ECO:0000256" key="19">
    <source>
        <dbReference type="SAM" id="Phobius"/>
    </source>
</evidence>
<accession>A0A0G7ZN22</accession>
<dbReference type="PANTHER" id="PTHR34299">
    <property type="entry name" value="DIACYLGLYCEROL KINASE"/>
    <property type="match status" value="1"/>
</dbReference>
<evidence type="ECO:0000313" key="20">
    <source>
        <dbReference type="EMBL" id="CRX36889.1"/>
    </source>
</evidence>
<evidence type="ECO:0000256" key="3">
    <source>
        <dbReference type="ARBA" id="ARBA00022475"/>
    </source>
</evidence>
<feature type="transmembrane region" description="Helical" evidence="19">
    <location>
        <begin position="53"/>
        <end position="73"/>
    </location>
</feature>
<feature type="binding site" evidence="18">
    <location>
        <position position="26"/>
    </location>
    <ligand>
        <name>a divalent metal cation</name>
        <dbReference type="ChEBI" id="CHEBI:60240"/>
    </ligand>
</feature>
<evidence type="ECO:0000256" key="18">
    <source>
        <dbReference type="PIRSR" id="PIRSR600829-4"/>
    </source>
</evidence>
<dbReference type="Pfam" id="PF01219">
    <property type="entry name" value="DAGK_prokar"/>
    <property type="match status" value="1"/>
</dbReference>
<comment type="subcellular location">
    <subcellularLocation>
        <location evidence="1">Cell membrane</location>
        <topology evidence="1">Multi-pass membrane protein</topology>
    </subcellularLocation>
</comment>
<evidence type="ECO:0000256" key="17">
    <source>
        <dbReference type="PIRSR" id="PIRSR600829-3"/>
    </source>
</evidence>
<feature type="transmembrane region" description="Helical" evidence="19">
    <location>
        <begin position="29"/>
        <end position="47"/>
    </location>
</feature>
<keyword evidence="9 17" id="KW-0067">ATP-binding</keyword>
<dbReference type="GO" id="GO:0016301">
    <property type="term" value="F:kinase activity"/>
    <property type="evidence" value="ECO:0007669"/>
    <property type="project" value="UniProtKB-KW"/>
</dbReference>
<evidence type="ECO:0000256" key="5">
    <source>
        <dbReference type="ARBA" id="ARBA00022679"/>
    </source>
</evidence>